<proteinExistence type="inferred from homology"/>
<dbReference type="HAMAP" id="MF_01971">
    <property type="entry name" value="Kynurenine_monooxygenase"/>
    <property type="match status" value="1"/>
</dbReference>
<sequence length="461" mass="51260">MSRSVTILGAGLVGSLLAVILSKKGYKVTIYERRPDMRSARIAAGRSINLAVSVRGWNALEIAGIKEAIEPIAIPMFGRSLHMPDGSAAYQQYGKNNEAIYSVSRGELNKKLMTVAEEAGATIFFDHRCTHVNVHTNELTFQHEDKEVKVQADLLFGADGAFSALRSGYVTADRVDASQFYLAHGYKELTIPPAEDGGFRLAKEALHIWPRHNYMLIALPNTDGSFTCTLFFPFEGAEASFAALKSDADVQAFFLKNFPDAVELMPTLLEDFRNNPTASLITTRIFPWHMGDKSALIGDAAHAIVPFYGQGMNAGFEDCTVLLGLMDEYGDDWEKILGAYEQKRKCNGDAVGELAIMNFVEMRDKVADPVFLERKRLEKELGKMFPEQFISIYEMVSFSHTPYDTVMKCIKAQDALLERVMNVPNLKTIFETAAFGDQLKDWVAAYHTSVKDLDFGPAARK</sequence>
<evidence type="ECO:0000313" key="12">
    <source>
        <dbReference type="Proteomes" id="UP001501410"/>
    </source>
</evidence>
<evidence type="ECO:0000256" key="1">
    <source>
        <dbReference type="ARBA" id="ARBA00001974"/>
    </source>
</evidence>
<reference evidence="12" key="1">
    <citation type="journal article" date="2019" name="Int. J. Syst. Evol. Microbiol.">
        <title>The Global Catalogue of Microorganisms (GCM) 10K type strain sequencing project: providing services to taxonomists for standard genome sequencing and annotation.</title>
        <authorList>
            <consortium name="The Broad Institute Genomics Platform"/>
            <consortium name="The Broad Institute Genome Sequencing Center for Infectious Disease"/>
            <person name="Wu L."/>
            <person name="Ma J."/>
        </authorList>
    </citation>
    <scope>NUCLEOTIDE SEQUENCE [LARGE SCALE GENOMIC DNA]</scope>
    <source>
        <strain evidence="12">JCM 31921</strain>
    </source>
</reference>
<name>A0ABP8MPI8_9BACT</name>
<evidence type="ECO:0000256" key="7">
    <source>
        <dbReference type="ARBA" id="ARBA00023033"/>
    </source>
</evidence>
<comment type="similarity">
    <text evidence="9">Belongs to the aromatic-ring hydroxylase family. KMO subfamily.</text>
</comment>
<comment type="pathway">
    <text evidence="9">Cofactor biosynthesis; NAD(+) biosynthesis; quinolinate from L-kynurenine: step 1/3.</text>
</comment>
<dbReference type="Gene3D" id="3.50.50.60">
    <property type="entry name" value="FAD/NAD(P)-binding domain"/>
    <property type="match status" value="1"/>
</dbReference>
<keyword evidence="7 9" id="KW-0503">Monooxygenase</keyword>
<dbReference type="PANTHER" id="PTHR46028:SF2">
    <property type="entry name" value="KYNURENINE 3-MONOOXYGENASE"/>
    <property type="match status" value="1"/>
</dbReference>
<dbReference type="InterPro" id="IPR002938">
    <property type="entry name" value="FAD-bd"/>
</dbReference>
<keyword evidence="4 9" id="KW-0274">FAD</keyword>
<dbReference type="EC" id="1.14.13.9" evidence="9"/>
<keyword evidence="5 9" id="KW-0521">NADP</keyword>
<dbReference type="RefSeq" id="WP_344823581.1">
    <property type="nucleotide sequence ID" value="NZ_BAABEZ010000014.1"/>
</dbReference>
<dbReference type="InterPro" id="IPR027545">
    <property type="entry name" value="Kynurenine_monooxygenase"/>
</dbReference>
<evidence type="ECO:0000256" key="6">
    <source>
        <dbReference type="ARBA" id="ARBA00023002"/>
    </source>
</evidence>
<dbReference type="SUPFAM" id="SSF51905">
    <property type="entry name" value="FAD/NAD(P)-binding domain"/>
    <property type="match status" value="1"/>
</dbReference>
<dbReference type="Proteomes" id="UP001501410">
    <property type="component" value="Unassembled WGS sequence"/>
</dbReference>
<comment type="caution">
    <text evidence="11">The sequence shown here is derived from an EMBL/GenBank/DDBJ whole genome shotgun (WGS) entry which is preliminary data.</text>
</comment>
<evidence type="ECO:0000256" key="8">
    <source>
        <dbReference type="ARBA" id="ARBA00047818"/>
    </source>
</evidence>
<dbReference type="PANTHER" id="PTHR46028">
    <property type="entry name" value="KYNURENINE 3-MONOOXYGENASE"/>
    <property type="match status" value="1"/>
</dbReference>
<keyword evidence="12" id="KW-1185">Reference proteome</keyword>
<comment type="cofactor">
    <cofactor evidence="1 9">
        <name>FAD</name>
        <dbReference type="ChEBI" id="CHEBI:57692"/>
    </cofactor>
</comment>
<feature type="domain" description="FAD-binding" evidence="10">
    <location>
        <begin position="4"/>
        <end position="167"/>
    </location>
</feature>
<evidence type="ECO:0000256" key="2">
    <source>
        <dbReference type="ARBA" id="ARBA00022630"/>
    </source>
</evidence>
<evidence type="ECO:0000313" key="11">
    <source>
        <dbReference type="EMBL" id="GAA4452190.1"/>
    </source>
</evidence>
<evidence type="ECO:0000256" key="9">
    <source>
        <dbReference type="HAMAP-Rule" id="MF_01971"/>
    </source>
</evidence>
<accession>A0ABP8MPI8</accession>
<evidence type="ECO:0000259" key="10">
    <source>
        <dbReference type="Pfam" id="PF01494"/>
    </source>
</evidence>
<dbReference type="PRINTS" id="PR00420">
    <property type="entry name" value="RNGMNOXGNASE"/>
</dbReference>
<organism evidence="11 12">
    <name type="scientific">Rurimicrobium arvi</name>
    <dbReference type="NCBI Taxonomy" id="2049916"/>
    <lineage>
        <taxon>Bacteria</taxon>
        <taxon>Pseudomonadati</taxon>
        <taxon>Bacteroidota</taxon>
        <taxon>Chitinophagia</taxon>
        <taxon>Chitinophagales</taxon>
        <taxon>Chitinophagaceae</taxon>
        <taxon>Rurimicrobium</taxon>
    </lineage>
</organism>
<dbReference type="Pfam" id="PF01494">
    <property type="entry name" value="FAD_binding_3"/>
    <property type="match status" value="2"/>
</dbReference>
<feature type="domain" description="FAD-binding" evidence="10">
    <location>
        <begin position="289"/>
        <end position="349"/>
    </location>
</feature>
<protein>
    <recommendedName>
        <fullName evidence="9">Kynurenine 3-monooxygenase</fullName>
        <ecNumber evidence="9">1.14.13.9</ecNumber>
    </recommendedName>
    <alternativeName>
        <fullName evidence="9">Kynurenine 3-hydroxylase</fullName>
    </alternativeName>
</protein>
<keyword evidence="6 9" id="KW-0560">Oxidoreductase</keyword>
<comment type="catalytic activity">
    <reaction evidence="8 9">
        <text>L-kynurenine + NADPH + O2 + H(+) = 3-hydroxy-L-kynurenine + NADP(+) + H2O</text>
        <dbReference type="Rhea" id="RHEA:20545"/>
        <dbReference type="ChEBI" id="CHEBI:15377"/>
        <dbReference type="ChEBI" id="CHEBI:15378"/>
        <dbReference type="ChEBI" id="CHEBI:15379"/>
        <dbReference type="ChEBI" id="CHEBI:57783"/>
        <dbReference type="ChEBI" id="CHEBI:57959"/>
        <dbReference type="ChEBI" id="CHEBI:58125"/>
        <dbReference type="ChEBI" id="CHEBI:58349"/>
        <dbReference type="EC" id="1.14.13.9"/>
    </reaction>
</comment>
<dbReference type="InterPro" id="IPR036188">
    <property type="entry name" value="FAD/NAD-bd_sf"/>
</dbReference>
<evidence type="ECO:0000256" key="4">
    <source>
        <dbReference type="ARBA" id="ARBA00022827"/>
    </source>
</evidence>
<evidence type="ECO:0000256" key="5">
    <source>
        <dbReference type="ARBA" id="ARBA00022857"/>
    </source>
</evidence>
<dbReference type="EMBL" id="BAABEZ010000014">
    <property type="protein sequence ID" value="GAA4452190.1"/>
    <property type="molecule type" value="Genomic_DNA"/>
</dbReference>
<keyword evidence="3 9" id="KW-0662">Pyridine nucleotide biosynthesis</keyword>
<keyword evidence="2 9" id="KW-0285">Flavoprotein</keyword>
<comment type="function">
    <text evidence="9">Catalyzes the hydroxylation of L-kynurenine (L-Kyn) to form 3-hydroxy-L-kynurenine (L-3OHKyn). Required for synthesis of quinolinic acid.</text>
</comment>
<evidence type="ECO:0000256" key="3">
    <source>
        <dbReference type="ARBA" id="ARBA00022642"/>
    </source>
</evidence>
<gene>
    <name evidence="9" type="primary">kmo</name>
    <name evidence="11" type="ORF">GCM10023092_10760</name>
</gene>